<dbReference type="InterPro" id="IPR043038">
    <property type="entry name" value="VbhA_sf"/>
</dbReference>
<reference evidence="1 2" key="1">
    <citation type="submission" date="2021-01" db="EMBL/GenBank/DDBJ databases">
        <title>Isolation and description of Catonella massiliensis sp. nov., a novel Catonella species, isolated from a stable periodontitis subject.</title>
        <authorList>
            <person name="Antezack A."/>
            <person name="Boxberger M."/>
            <person name="La Scola B."/>
            <person name="Monnet-Corti V."/>
        </authorList>
    </citation>
    <scope>NUCLEOTIDE SEQUENCE [LARGE SCALE GENOMIC DNA]</scope>
    <source>
        <strain evidence="1 2">Marseille-Q4567</strain>
    </source>
</reference>
<comment type="caution">
    <text evidence="1">The sequence shown here is derived from an EMBL/GenBank/DDBJ whole genome shotgun (WGS) entry which is preliminary data.</text>
</comment>
<proteinExistence type="predicted"/>
<dbReference type="CDD" id="cd11586">
    <property type="entry name" value="VbhA_like"/>
    <property type="match status" value="1"/>
</dbReference>
<gene>
    <name evidence="1" type="ORF">JJN12_10925</name>
</gene>
<evidence type="ECO:0000313" key="1">
    <source>
        <dbReference type="EMBL" id="MBK5898285.1"/>
    </source>
</evidence>
<protein>
    <submittedName>
        <fullName evidence="1">Antitoxin VbhA family protein</fullName>
    </submittedName>
</protein>
<dbReference type="Proteomes" id="UP000604730">
    <property type="component" value="Unassembled WGS sequence"/>
</dbReference>
<dbReference type="EMBL" id="JAEPRJ010000001">
    <property type="protein sequence ID" value="MBK5898285.1"/>
    <property type="molecule type" value="Genomic_DNA"/>
</dbReference>
<dbReference type="RefSeq" id="WP_208429715.1">
    <property type="nucleotide sequence ID" value="NZ_JAEPRJ010000001.1"/>
</dbReference>
<organism evidence="1 2">
    <name type="scientific">Catonella massiliensis</name>
    <dbReference type="NCBI Taxonomy" id="2799636"/>
    <lineage>
        <taxon>Bacteria</taxon>
        <taxon>Bacillati</taxon>
        <taxon>Bacillota</taxon>
        <taxon>Clostridia</taxon>
        <taxon>Lachnospirales</taxon>
        <taxon>Lachnospiraceae</taxon>
        <taxon>Catonella</taxon>
    </lineage>
</organism>
<sequence>MTNEKAWDFAIGLAQIDGVKPSEEFLELVEKEKRGEITGDDIRRILYNKYQVK</sequence>
<accession>A0ABS1J2P0</accession>
<evidence type="ECO:0000313" key="2">
    <source>
        <dbReference type="Proteomes" id="UP000604730"/>
    </source>
</evidence>
<dbReference type="Gene3D" id="1.10.8.1050">
    <property type="entry name" value="Antitoxin VbhA-like"/>
    <property type="match status" value="1"/>
</dbReference>
<dbReference type="InterPro" id="IPR033788">
    <property type="entry name" value="VbhA-like"/>
</dbReference>
<name>A0ABS1J2P0_9FIRM</name>
<keyword evidence="2" id="KW-1185">Reference proteome</keyword>